<evidence type="ECO:0000313" key="2">
    <source>
        <dbReference type="EMBL" id="KAJ1902856.1"/>
    </source>
</evidence>
<feature type="compositionally biased region" description="Basic and acidic residues" evidence="1">
    <location>
        <begin position="160"/>
        <end position="169"/>
    </location>
</feature>
<dbReference type="Gene3D" id="1.10.8.10">
    <property type="entry name" value="DNA helicase RuvA subunit, C-terminal domain"/>
    <property type="match status" value="1"/>
</dbReference>
<evidence type="ECO:0000313" key="3">
    <source>
        <dbReference type="Proteomes" id="UP001150569"/>
    </source>
</evidence>
<gene>
    <name evidence="2" type="primary">SHP1</name>
    <name evidence="2" type="ORF">IWQ60_012637</name>
</gene>
<protein>
    <submittedName>
        <fullName evidence="2">Protein phosphatase regulator</fullName>
    </submittedName>
</protein>
<organism evidence="2 3">
    <name type="scientific">Tieghemiomyces parasiticus</name>
    <dbReference type="NCBI Taxonomy" id="78921"/>
    <lineage>
        <taxon>Eukaryota</taxon>
        <taxon>Fungi</taxon>
        <taxon>Fungi incertae sedis</taxon>
        <taxon>Zoopagomycota</taxon>
        <taxon>Kickxellomycotina</taxon>
        <taxon>Dimargaritomycetes</taxon>
        <taxon>Dimargaritales</taxon>
        <taxon>Dimargaritaceae</taxon>
        <taxon>Tieghemiomyces</taxon>
    </lineage>
</organism>
<dbReference type="Proteomes" id="UP001150569">
    <property type="component" value="Unassembled WGS sequence"/>
</dbReference>
<dbReference type="EMBL" id="JANBPT010002319">
    <property type="protein sequence ID" value="KAJ1902856.1"/>
    <property type="molecule type" value="Genomic_DNA"/>
</dbReference>
<dbReference type="InterPro" id="IPR009060">
    <property type="entry name" value="UBA-like_sf"/>
</dbReference>
<dbReference type="AlphaFoldDB" id="A0A9W7ZGI0"/>
<name>A0A9W7ZGI0_9FUNG</name>
<reference evidence="2" key="1">
    <citation type="submission" date="2022-07" db="EMBL/GenBank/DDBJ databases">
        <title>Phylogenomic reconstructions and comparative analyses of Kickxellomycotina fungi.</title>
        <authorList>
            <person name="Reynolds N.K."/>
            <person name="Stajich J.E."/>
            <person name="Barry K."/>
            <person name="Grigoriev I.V."/>
            <person name="Crous P."/>
            <person name="Smith M.E."/>
        </authorList>
    </citation>
    <scope>NUCLEOTIDE SEQUENCE</scope>
    <source>
        <strain evidence="2">RSA 861</strain>
    </source>
</reference>
<feature type="non-terminal residue" evidence="2">
    <location>
        <position position="231"/>
    </location>
</feature>
<feature type="region of interest" description="Disordered" evidence="1">
    <location>
        <begin position="79"/>
        <end position="231"/>
    </location>
</feature>
<sequence>MDSPVDHSDLVAQFVTIVSCDADKALFYLEANNWDINAALSNFYEEPPMSSALPSTANPPPAPLPAEEELYADQVPTVTGERRRSAAPGPMPGGRLATGGGRTLDGRFEPTATPAAGTHTPAAPWPRTSMGPRVATLGDLSSTAPRGRGPGPDSDDDDGERVLPGHRNPENWFTGGERSGMMVEAPPNSNDNPPVGNAFGIVRDILRKAAGGRSPTSPDEGGPSGVVADAP</sequence>
<proteinExistence type="predicted"/>
<keyword evidence="3" id="KW-1185">Reference proteome</keyword>
<dbReference type="Pfam" id="PF14555">
    <property type="entry name" value="UBA_4"/>
    <property type="match status" value="1"/>
</dbReference>
<dbReference type="CDD" id="cd14348">
    <property type="entry name" value="UBA_p47"/>
    <property type="match status" value="1"/>
</dbReference>
<dbReference type="OrthoDB" id="25887at2759"/>
<comment type="caution">
    <text evidence="2">The sequence shown here is derived from an EMBL/GenBank/DDBJ whole genome shotgun (WGS) entry which is preliminary data.</text>
</comment>
<feature type="compositionally biased region" description="Low complexity" evidence="1">
    <location>
        <begin position="110"/>
        <end position="126"/>
    </location>
</feature>
<evidence type="ECO:0000256" key="1">
    <source>
        <dbReference type="SAM" id="MobiDB-lite"/>
    </source>
</evidence>
<accession>A0A9W7ZGI0</accession>
<dbReference type="SUPFAM" id="SSF46934">
    <property type="entry name" value="UBA-like"/>
    <property type="match status" value="1"/>
</dbReference>